<feature type="domain" description="GyrI-like small molecule binding" evidence="1">
    <location>
        <begin position="19"/>
        <end position="208"/>
    </location>
</feature>
<dbReference type="Gene3D" id="3.20.80.10">
    <property type="entry name" value="Regulatory factor, effector binding domain"/>
    <property type="match status" value="1"/>
</dbReference>
<evidence type="ECO:0000313" key="3">
    <source>
        <dbReference type="Proteomes" id="UP000051412"/>
    </source>
</evidence>
<dbReference type="InterPro" id="IPR029442">
    <property type="entry name" value="GyrI-like"/>
</dbReference>
<dbReference type="Proteomes" id="UP000051412">
    <property type="component" value="Unassembled WGS sequence"/>
</dbReference>
<dbReference type="STRING" id="1423782.FD32_GL001783"/>
<dbReference type="PIRSF" id="PIRSF031644">
    <property type="entry name" value="UCP031644"/>
    <property type="match status" value="1"/>
</dbReference>
<name>A0A0R1XLR8_9LACO</name>
<accession>A0A0R1XLR8</accession>
<dbReference type="OrthoDB" id="4772335at2"/>
<sequence length="208" mass="24227">MAYSFKKEQKDLYNPGKRPMVIDVPAMNYLAVREHGDPNETNGEYQQSLQLLYPVAYTIKMSKKGDHHIPGYFDFVVPPLEGYWWQEGVKGVDYQHKERFNFISMIRLPDFVDRATFDWAIQTAQAKKDGDFSKVEFLPQHEGLCVQALHIGSYDDEPETVAKLHDFIAKKGLQLDINDHRHHHELYLSDPRRTQEANLKTVLRLPVK</sequence>
<gene>
    <name evidence="2" type="ORF">FD32_GL001783</name>
</gene>
<evidence type="ECO:0000313" key="2">
    <source>
        <dbReference type="EMBL" id="KRM28182.1"/>
    </source>
</evidence>
<proteinExistence type="predicted"/>
<dbReference type="InterPro" id="IPR011256">
    <property type="entry name" value="Reg_factor_effector_dom_sf"/>
</dbReference>
<keyword evidence="3" id="KW-1185">Reference proteome</keyword>
<evidence type="ECO:0000259" key="1">
    <source>
        <dbReference type="Pfam" id="PF06445"/>
    </source>
</evidence>
<dbReference type="AlphaFoldDB" id="A0A0R1XLR8"/>
<protein>
    <recommendedName>
        <fullName evidence="1">GyrI-like small molecule binding domain-containing protein</fullName>
    </recommendedName>
</protein>
<dbReference type="EMBL" id="AZGM01000046">
    <property type="protein sequence ID" value="KRM28182.1"/>
    <property type="molecule type" value="Genomic_DNA"/>
</dbReference>
<dbReference type="SUPFAM" id="SSF55136">
    <property type="entry name" value="Probable bacterial effector-binding domain"/>
    <property type="match status" value="1"/>
</dbReference>
<comment type="caution">
    <text evidence="2">The sequence shown here is derived from an EMBL/GenBank/DDBJ whole genome shotgun (WGS) entry which is preliminary data.</text>
</comment>
<dbReference type="Pfam" id="PF06445">
    <property type="entry name" value="GyrI-like"/>
    <property type="match status" value="1"/>
</dbReference>
<organism evidence="2 3">
    <name type="scientific">Limosilactobacillus panis DSM 6035</name>
    <dbReference type="NCBI Taxonomy" id="1423782"/>
    <lineage>
        <taxon>Bacteria</taxon>
        <taxon>Bacillati</taxon>
        <taxon>Bacillota</taxon>
        <taxon>Bacilli</taxon>
        <taxon>Lactobacillales</taxon>
        <taxon>Lactobacillaceae</taxon>
        <taxon>Limosilactobacillus</taxon>
    </lineage>
</organism>
<reference evidence="2 3" key="1">
    <citation type="journal article" date="2015" name="Genome Announc.">
        <title>Expanding the biotechnology potential of lactobacilli through comparative genomics of 213 strains and associated genera.</title>
        <authorList>
            <person name="Sun Z."/>
            <person name="Harris H.M."/>
            <person name="McCann A."/>
            <person name="Guo C."/>
            <person name="Argimon S."/>
            <person name="Zhang W."/>
            <person name="Yang X."/>
            <person name="Jeffery I.B."/>
            <person name="Cooney J.C."/>
            <person name="Kagawa T.F."/>
            <person name="Liu W."/>
            <person name="Song Y."/>
            <person name="Salvetti E."/>
            <person name="Wrobel A."/>
            <person name="Rasinkangas P."/>
            <person name="Parkhill J."/>
            <person name="Rea M.C."/>
            <person name="O'Sullivan O."/>
            <person name="Ritari J."/>
            <person name="Douillard F.P."/>
            <person name="Paul Ross R."/>
            <person name="Yang R."/>
            <person name="Briner A.E."/>
            <person name="Felis G.E."/>
            <person name="de Vos W.M."/>
            <person name="Barrangou R."/>
            <person name="Klaenhammer T.R."/>
            <person name="Caufield P.W."/>
            <person name="Cui Y."/>
            <person name="Zhang H."/>
            <person name="O'Toole P.W."/>
        </authorList>
    </citation>
    <scope>NUCLEOTIDE SEQUENCE [LARGE SCALE GENOMIC DNA]</scope>
    <source>
        <strain evidence="2 3">DSM 6035</strain>
    </source>
</reference>
<dbReference type="PATRIC" id="fig|1423782.4.peg.1856"/>
<dbReference type="RefSeq" id="WP_047769870.1">
    <property type="nucleotide sequence ID" value="NZ_AZGM01000046.1"/>
</dbReference>
<dbReference type="InterPro" id="IPR008319">
    <property type="entry name" value="GyrI-like_CCH_Lin2189-like"/>
</dbReference>